<dbReference type="AlphaFoldDB" id="A0A835DQQ0"/>
<evidence type="ECO:0000313" key="3">
    <source>
        <dbReference type="Proteomes" id="UP000655225"/>
    </source>
</evidence>
<evidence type="ECO:0000313" key="2">
    <source>
        <dbReference type="EMBL" id="KAF8409354.1"/>
    </source>
</evidence>
<feature type="compositionally biased region" description="Basic residues" evidence="1">
    <location>
        <begin position="99"/>
        <end position="108"/>
    </location>
</feature>
<dbReference type="Proteomes" id="UP000655225">
    <property type="component" value="Unassembled WGS sequence"/>
</dbReference>
<name>A0A835DQQ0_TETSI</name>
<comment type="caution">
    <text evidence="2">The sequence shown here is derived from an EMBL/GenBank/DDBJ whole genome shotgun (WGS) entry which is preliminary data.</text>
</comment>
<keyword evidence="3" id="KW-1185">Reference proteome</keyword>
<dbReference type="EMBL" id="JABCRI010000003">
    <property type="protein sequence ID" value="KAF8409354.1"/>
    <property type="molecule type" value="Genomic_DNA"/>
</dbReference>
<reference evidence="2 3" key="1">
    <citation type="submission" date="2020-04" db="EMBL/GenBank/DDBJ databases">
        <title>Plant Genome Project.</title>
        <authorList>
            <person name="Zhang R.-G."/>
        </authorList>
    </citation>
    <scope>NUCLEOTIDE SEQUENCE [LARGE SCALE GENOMIC DNA]</scope>
    <source>
        <strain evidence="2">YNK0</strain>
        <tissue evidence="2">Leaf</tissue>
    </source>
</reference>
<accession>A0A835DQQ0</accession>
<feature type="region of interest" description="Disordered" evidence="1">
    <location>
        <begin position="84"/>
        <end position="108"/>
    </location>
</feature>
<evidence type="ECO:0000256" key="1">
    <source>
        <dbReference type="SAM" id="MobiDB-lite"/>
    </source>
</evidence>
<gene>
    <name evidence="2" type="ORF">HHK36_005429</name>
</gene>
<protein>
    <submittedName>
        <fullName evidence="2">Uncharacterized protein</fullName>
    </submittedName>
</protein>
<organism evidence="2 3">
    <name type="scientific">Tetracentron sinense</name>
    <name type="common">Spur-leaf</name>
    <dbReference type="NCBI Taxonomy" id="13715"/>
    <lineage>
        <taxon>Eukaryota</taxon>
        <taxon>Viridiplantae</taxon>
        <taxon>Streptophyta</taxon>
        <taxon>Embryophyta</taxon>
        <taxon>Tracheophyta</taxon>
        <taxon>Spermatophyta</taxon>
        <taxon>Magnoliopsida</taxon>
        <taxon>Trochodendrales</taxon>
        <taxon>Trochodendraceae</taxon>
        <taxon>Tetracentron</taxon>
    </lineage>
</organism>
<sequence>MCNLQSLEAYKHFSYGLIRWDCGKQDYFGITSMDVGGRQEKICRVVDFQKLTLEVCTHTTYDRWSMFSSSNSSASQSPELFSPLKLRHLTDPPDPHSYNNKRKKKTRQ</sequence>
<proteinExistence type="predicted"/>